<dbReference type="InterPro" id="IPR057766">
    <property type="entry name" value="Znf-C2H2_OTU1-like_C"/>
</dbReference>
<sequence>MSTKSDKDTLIEMGFPPDKVARAFQATKGAGLQPAMDWILSHPGDLDEPAGGQSLGGQPSGEASGSEATASSSGNRDPNLDGEIQDGEQTAQSLICNDCQKMFRDGAAAERHASRSGHVNFSESTTPIKPLTEEEKVAKREELKRILAEKKESRLLQEKEEEKLREKKEKEEERLAKAKIKAQIEADKKERAKKREAAKQAVLEEQQKETAASSVAPKEYTETRLQIRQPSGAPITHTFQATDTLEVVYEFVGQQVPGSFKLMTTFPRKILDGAERSKTLKELSLVPSAVLVVST</sequence>
<proteinExistence type="predicted"/>
<dbReference type="PANTHER" id="PTHR46340:SF1">
    <property type="entry name" value="UBX DOMAIN-CONTAINING PROTEIN 1"/>
    <property type="match status" value="1"/>
</dbReference>
<name>A0A9N8ZBC6_FUNMO</name>
<evidence type="ECO:0000259" key="6">
    <source>
        <dbReference type="PROSITE" id="PS50033"/>
    </source>
</evidence>
<dbReference type="GO" id="GO:0031397">
    <property type="term" value="P:negative regulation of protein ubiquitination"/>
    <property type="evidence" value="ECO:0007669"/>
    <property type="project" value="TreeGrafter"/>
</dbReference>
<gene>
    <name evidence="7" type="ORF">FMOSSE_LOCUS3277</name>
</gene>
<feature type="compositionally biased region" description="Low complexity" evidence="4">
    <location>
        <begin position="60"/>
        <end position="74"/>
    </location>
</feature>
<feature type="region of interest" description="Disordered" evidence="4">
    <location>
        <begin position="107"/>
        <end position="222"/>
    </location>
</feature>
<dbReference type="GO" id="GO:0005737">
    <property type="term" value="C:cytoplasm"/>
    <property type="evidence" value="ECO:0007669"/>
    <property type="project" value="UniProtKB-SubCell"/>
</dbReference>
<evidence type="ECO:0000256" key="4">
    <source>
        <dbReference type="SAM" id="MobiDB-lite"/>
    </source>
</evidence>
<dbReference type="SMART" id="SM00166">
    <property type="entry name" value="UBX"/>
    <property type="match status" value="1"/>
</dbReference>
<keyword evidence="8" id="KW-1185">Reference proteome</keyword>
<feature type="domain" description="UBX" evidence="6">
    <location>
        <begin position="218"/>
        <end position="293"/>
    </location>
</feature>
<dbReference type="PANTHER" id="PTHR46340">
    <property type="entry name" value="UBX DOMAIN-CONTAINING PROTEIN 1"/>
    <property type="match status" value="1"/>
</dbReference>
<evidence type="ECO:0000256" key="3">
    <source>
        <dbReference type="ARBA" id="ARBA00023054"/>
    </source>
</evidence>
<dbReference type="GO" id="GO:1903094">
    <property type="term" value="P:negative regulation of protein K48-linked deubiquitination"/>
    <property type="evidence" value="ECO:0007669"/>
    <property type="project" value="TreeGrafter"/>
</dbReference>
<dbReference type="PROSITE" id="PS00028">
    <property type="entry name" value="ZINC_FINGER_C2H2_1"/>
    <property type="match status" value="1"/>
</dbReference>
<dbReference type="PROSITE" id="PS50033">
    <property type="entry name" value="UBX"/>
    <property type="match status" value="1"/>
</dbReference>
<feature type="compositionally biased region" description="Polar residues" evidence="4">
    <location>
        <begin position="117"/>
        <end position="127"/>
    </location>
</feature>
<dbReference type="InterPro" id="IPR013087">
    <property type="entry name" value="Znf_C2H2_type"/>
</dbReference>
<keyword evidence="2" id="KW-0963">Cytoplasm</keyword>
<dbReference type="PROSITE" id="PS50030">
    <property type="entry name" value="UBA"/>
    <property type="match status" value="1"/>
</dbReference>
<dbReference type="InterPro" id="IPR029071">
    <property type="entry name" value="Ubiquitin-like_domsf"/>
</dbReference>
<dbReference type="EMBL" id="CAJVPP010000473">
    <property type="protein sequence ID" value="CAG8486036.1"/>
    <property type="molecule type" value="Genomic_DNA"/>
</dbReference>
<evidence type="ECO:0000313" key="7">
    <source>
        <dbReference type="EMBL" id="CAG8486036.1"/>
    </source>
</evidence>
<comment type="caution">
    <text evidence="7">The sequence shown here is derived from an EMBL/GenBank/DDBJ whole genome shotgun (WGS) entry which is preliminary data.</text>
</comment>
<dbReference type="Gene3D" id="3.10.20.90">
    <property type="entry name" value="Phosphatidylinositol 3-kinase Catalytic Subunit, Chain A, domain 1"/>
    <property type="match status" value="1"/>
</dbReference>
<organism evidence="7 8">
    <name type="scientific">Funneliformis mosseae</name>
    <name type="common">Endomycorrhizal fungus</name>
    <name type="synonym">Glomus mosseae</name>
    <dbReference type="NCBI Taxonomy" id="27381"/>
    <lineage>
        <taxon>Eukaryota</taxon>
        <taxon>Fungi</taxon>
        <taxon>Fungi incertae sedis</taxon>
        <taxon>Mucoromycota</taxon>
        <taxon>Glomeromycotina</taxon>
        <taxon>Glomeromycetes</taxon>
        <taxon>Glomerales</taxon>
        <taxon>Glomeraceae</taxon>
        <taxon>Funneliformis</taxon>
    </lineage>
</organism>
<dbReference type="SUPFAM" id="SSF54236">
    <property type="entry name" value="Ubiquitin-like"/>
    <property type="match status" value="1"/>
</dbReference>
<dbReference type="InterPro" id="IPR009060">
    <property type="entry name" value="UBA-like_sf"/>
</dbReference>
<accession>A0A9N8ZBC6</accession>
<evidence type="ECO:0000259" key="5">
    <source>
        <dbReference type="PROSITE" id="PS50030"/>
    </source>
</evidence>
<feature type="domain" description="UBA" evidence="5">
    <location>
        <begin position="1"/>
        <end position="42"/>
    </location>
</feature>
<feature type="compositionally biased region" description="Basic and acidic residues" evidence="4">
    <location>
        <begin position="131"/>
        <end position="198"/>
    </location>
</feature>
<evidence type="ECO:0000313" key="8">
    <source>
        <dbReference type="Proteomes" id="UP000789375"/>
    </source>
</evidence>
<dbReference type="AlphaFoldDB" id="A0A9N8ZBC6"/>
<dbReference type="Proteomes" id="UP000789375">
    <property type="component" value="Unassembled WGS sequence"/>
</dbReference>
<dbReference type="GO" id="GO:0036435">
    <property type="term" value="F:K48-linked polyubiquitin modification-dependent protein binding"/>
    <property type="evidence" value="ECO:0007669"/>
    <property type="project" value="TreeGrafter"/>
</dbReference>
<comment type="subcellular location">
    <subcellularLocation>
        <location evidence="1">Cytoplasm</location>
    </subcellularLocation>
</comment>
<dbReference type="GO" id="GO:0032435">
    <property type="term" value="P:negative regulation of proteasomal ubiquitin-dependent protein catabolic process"/>
    <property type="evidence" value="ECO:0007669"/>
    <property type="project" value="TreeGrafter"/>
</dbReference>
<dbReference type="InterPro" id="IPR001012">
    <property type="entry name" value="UBX_dom"/>
</dbReference>
<protein>
    <submittedName>
        <fullName evidence="7">12977_t:CDS:1</fullName>
    </submittedName>
</protein>
<dbReference type="Pfam" id="PF24560">
    <property type="entry name" value="zf-C2H2_OTU1_C"/>
    <property type="match status" value="1"/>
</dbReference>
<evidence type="ECO:0000256" key="1">
    <source>
        <dbReference type="ARBA" id="ARBA00004496"/>
    </source>
</evidence>
<dbReference type="GO" id="GO:0005634">
    <property type="term" value="C:nucleus"/>
    <property type="evidence" value="ECO:0007669"/>
    <property type="project" value="TreeGrafter"/>
</dbReference>
<keyword evidence="3" id="KW-0175">Coiled coil</keyword>
<dbReference type="Pfam" id="PF22562">
    <property type="entry name" value="UBA_7"/>
    <property type="match status" value="1"/>
</dbReference>
<dbReference type="Gene3D" id="1.10.8.10">
    <property type="entry name" value="DNA helicase RuvA subunit, C-terminal domain"/>
    <property type="match status" value="1"/>
</dbReference>
<feature type="region of interest" description="Disordered" evidence="4">
    <location>
        <begin position="35"/>
        <end position="91"/>
    </location>
</feature>
<reference evidence="7" key="1">
    <citation type="submission" date="2021-06" db="EMBL/GenBank/DDBJ databases">
        <authorList>
            <person name="Kallberg Y."/>
            <person name="Tangrot J."/>
            <person name="Rosling A."/>
        </authorList>
    </citation>
    <scope>NUCLEOTIDE SEQUENCE</scope>
    <source>
        <strain evidence="7">87-6 pot B 2015</strain>
    </source>
</reference>
<dbReference type="SUPFAM" id="SSF46934">
    <property type="entry name" value="UBA-like"/>
    <property type="match status" value="1"/>
</dbReference>
<dbReference type="InterPro" id="IPR015940">
    <property type="entry name" value="UBA"/>
</dbReference>
<dbReference type="Pfam" id="PF00789">
    <property type="entry name" value="UBX"/>
    <property type="match status" value="1"/>
</dbReference>
<evidence type="ECO:0000256" key="2">
    <source>
        <dbReference type="ARBA" id="ARBA00022490"/>
    </source>
</evidence>